<gene>
    <name evidence="1" type="ORF">PHAMO_280007</name>
</gene>
<sequence length="73" mass="8468">MGGWGCAVRAWMLPYKEDDVRRETVSLKKRNQLFILFRASDLTTMSYPRDEEGLSWTTLIAPPNALRFLPGRH</sequence>
<dbReference type="STRING" id="1150626.PHAMO_280007"/>
<accession>H8FSY5</accession>
<evidence type="ECO:0000313" key="2">
    <source>
        <dbReference type="Proteomes" id="UP000004169"/>
    </source>
</evidence>
<dbReference type="Proteomes" id="UP000004169">
    <property type="component" value="Unassembled WGS sequence"/>
</dbReference>
<organism evidence="1 2">
    <name type="scientific">Magnetospirillum molischianum DSM 120</name>
    <dbReference type="NCBI Taxonomy" id="1150626"/>
    <lineage>
        <taxon>Bacteria</taxon>
        <taxon>Pseudomonadati</taxon>
        <taxon>Pseudomonadota</taxon>
        <taxon>Alphaproteobacteria</taxon>
        <taxon>Rhodospirillales</taxon>
        <taxon>Rhodospirillaceae</taxon>
        <taxon>Magnetospirillum</taxon>
    </lineage>
</organism>
<reference evidence="1 2" key="1">
    <citation type="journal article" date="2012" name="J. Bacteriol.">
        <title>Draft Genome Sequence of the Purple Photosynthetic Bacterium Phaeospirillum molischianum DSM120, a Particularly Versatile Bacterium.</title>
        <authorList>
            <person name="Duquesne K."/>
            <person name="Prima V."/>
            <person name="Ji B."/>
            <person name="Rouy Z."/>
            <person name="Medigue C."/>
            <person name="Talla E."/>
            <person name="Sturgis J.N."/>
        </authorList>
    </citation>
    <scope>NUCLEOTIDE SEQUENCE [LARGE SCALE GENOMIC DNA]</scope>
    <source>
        <strain evidence="2">DSM120</strain>
    </source>
</reference>
<proteinExistence type="predicted"/>
<name>H8FSY5_MAGML</name>
<comment type="caution">
    <text evidence="1">The sequence shown here is derived from an EMBL/GenBank/DDBJ whole genome shotgun (WGS) entry which is preliminary data.</text>
</comment>
<evidence type="ECO:0000313" key="1">
    <source>
        <dbReference type="EMBL" id="CCG41473.1"/>
    </source>
</evidence>
<dbReference type="EMBL" id="CAHP01000021">
    <property type="protein sequence ID" value="CCG41473.1"/>
    <property type="molecule type" value="Genomic_DNA"/>
</dbReference>
<keyword evidence="2" id="KW-1185">Reference proteome</keyword>
<dbReference type="AlphaFoldDB" id="H8FSY5"/>
<protein>
    <submittedName>
        <fullName evidence="1">Uncharacterized protein</fullName>
    </submittedName>
</protein>